<keyword evidence="2" id="KW-0812">Transmembrane</keyword>
<dbReference type="PANTHER" id="PTHR43185">
    <property type="entry name" value="FERROUS IRON TRANSPORT PROTEIN B"/>
    <property type="match status" value="1"/>
</dbReference>
<dbReference type="InterPro" id="IPR050860">
    <property type="entry name" value="FeoB_GTPase"/>
</dbReference>
<keyword evidence="2" id="KW-0472">Membrane</keyword>
<evidence type="ECO:0000313" key="5">
    <source>
        <dbReference type="Proteomes" id="UP000657372"/>
    </source>
</evidence>
<feature type="domain" description="FeoB-type G" evidence="3">
    <location>
        <begin position="3"/>
        <end position="171"/>
    </location>
</feature>
<evidence type="ECO:0000259" key="3">
    <source>
        <dbReference type="PROSITE" id="PS51711"/>
    </source>
</evidence>
<dbReference type="SUPFAM" id="SSF52540">
    <property type="entry name" value="P-loop containing nucleoside triphosphate hydrolases"/>
    <property type="match status" value="1"/>
</dbReference>
<organism evidence="4 5">
    <name type="scientific">Herminiimonas contaminans</name>
    <dbReference type="NCBI Taxonomy" id="1111140"/>
    <lineage>
        <taxon>Bacteria</taxon>
        <taxon>Pseudomonadati</taxon>
        <taxon>Pseudomonadota</taxon>
        <taxon>Betaproteobacteria</taxon>
        <taxon>Burkholderiales</taxon>
        <taxon>Oxalobacteraceae</taxon>
        <taxon>Herminiimonas</taxon>
    </lineage>
</organism>
<dbReference type="RefSeq" id="WP_195875953.1">
    <property type="nucleotide sequence ID" value="NZ_JADOEL010000011.1"/>
</dbReference>
<keyword evidence="5" id="KW-1185">Reference proteome</keyword>
<protein>
    <recommendedName>
        <fullName evidence="1">Ferrous iron transport protein B</fullName>
    </recommendedName>
</protein>
<sequence length="610" mass="66267">MSISRIALVGNPNCGKTALFNQLTGSRQKVANYAGVTVERKEGRFTAPSGRVFSLLDLPGAYSLDATSPDEVITRDICLGRRAGEAVPELIVCVVDATNLRLHLRFVLEVKRLGRPMVLALNMMDAARKRGVTIDREELQRQLGMDVIETVAIQTGGAQDLVAHLDKVVAKDMAAPVVHEGEVHDQVRKILAAAVVMPTATSGIDDTIDRWVLHPVFGLAILALVMFFIFQAVFSWAEPLMDGITEGVTVTGEWFAATLPDGLLRSLVVDGLFAGLGAVLVFLPQILILFFFILVLEESGYLPRAAFLLDRLMFKAGLTGRSFIPLLSSFACAIPGIMATRSIQDPRDRLTTILVAPLMTCSARLPVYTLLIAAFIPASTVWGIFNLQGIVLFVLYVAGIVSAMAVAWFIKRMRKDKSEHALLMELPSYRMPGARNVAIGLWERALIFLRRVTTIILSLTVLLWFLSTFPAPPEGATLPAIDYSLAGQLGRLMEPVFAPIGFNWQICIALIPGLAAREVAVAALGTVYAMSGSEEAVAAQLGPLIAAQWSLATALSLLAWYVFAPQCMSTLAVIRRETNSWRTVAVSAGYLFGLAYLAAFLTYQITKALT</sequence>
<reference evidence="4 5" key="1">
    <citation type="submission" date="2020-11" db="EMBL/GenBank/DDBJ databases">
        <title>WGS of Herminiimonas contaminans strain Marseille-Q4544 isolated from planarians Schmidtea mediterranea.</title>
        <authorList>
            <person name="Kangale L."/>
        </authorList>
    </citation>
    <scope>NUCLEOTIDE SEQUENCE [LARGE SCALE GENOMIC DNA]</scope>
    <source>
        <strain evidence="4 5">Marseille-Q4544</strain>
    </source>
</reference>
<evidence type="ECO:0000256" key="2">
    <source>
        <dbReference type="SAM" id="Phobius"/>
    </source>
</evidence>
<comment type="caution">
    <text evidence="4">The sequence shown here is derived from an EMBL/GenBank/DDBJ whole genome shotgun (WGS) entry which is preliminary data.</text>
</comment>
<dbReference type="EMBL" id="JADOEL010000011">
    <property type="protein sequence ID" value="MBF8178718.1"/>
    <property type="molecule type" value="Genomic_DNA"/>
</dbReference>
<dbReference type="Pfam" id="PF02421">
    <property type="entry name" value="FeoB_N"/>
    <property type="match status" value="1"/>
</dbReference>
<feature type="transmembrane region" description="Helical" evidence="2">
    <location>
        <begin position="541"/>
        <end position="563"/>
    </location>
</feature>
<evidence type="ECO:0000313" key="4">
    <source>
        <dbReference type="EMBL" id="MBF8178718.1"/>
    </source>
</evidence>
<dbReference type="InterPro" id="IPR011642">
    <property type="entry name" value="Gate_dom"/>
</dbReference>
<evidence type="ECO:0000256" key="1">
    <source>
        <dbReference type="ARBA" id="ARBA00031200"/>
    </source>
</evidence>
<dbReference type="Proteomes" id="UP000657372">
    <property type="component" value="Unassembled WGS sequence"/>
</dbReference>
<keyword evidence="2" id="KW-1133">Transmembrane helix</keyword>
<dbReference type="CDD" id="cd01879">
    <property type="entry name" value="FeoB"/>
    <property type="match status" value="1"/>
</dbReference>
<feature type="transmembrane region" description="Helical" evidence="2">
    <location>
        <begin position="448"/>
        <end position="466"/>
    </location>
</feature>
<dbReference type="InterPro" id="IPR030389">
    <property type="entry name" value="G_FEOB_dom"/>
</dbReference>
<feature type="transmembrane region" description="Helical" evidence="2">
    <location>
        <begin position="390"/>
        <end position="410"/>
    </location>
</feature>
<dbReference type="Pfam" id="PF07664">
    <property type="entry name" value="FeoB_C"/>
    <property type="match status" value="1"/>
</dbReference>
<dbReference type="InterPro" id="IPR027417">
    <property type="entry name" value="P-loop_NTPase"/>
</dbReference>
<dbReference type="InterPro" id="IPR011640">
    <property type="entry name" value="Fe2_transport_prot_B_C"/>
</dbReference>
<feature type="transmembrane region" description="Helical" evidence="2">
    <location>
        <begin position="583"/>
        <end position="603"/>
    </location>
</feature>
<proteinExistence type="predicted"/>
<feature type="transmembrane region" description="Helical" evidence="2">
    <location>
        <begin position="272"/>
        <end position="296"/>
    </location>
</feature>
<feature type="transmembrane region" description="Helical" evidence="2">
    <location>
        <begin position="350"/>
        <end position="378"/>
    </location>
</feature>
<feature type="transmembrane region" description="Helical" evidence="2">
    <location>
        <begin position="211"/>
        <end position="234"/>
    </location>
</feature>
<dbReference type="PROSITE" id="PS51711">
    <property type="entry name" value="G_FEOB"/>
    <property type="match status" value="1"/>
</dbReference>
<dbReference type="Pfam" id="PF07670">
    <property type="entry name" value="Gate"/>
    <property type="match status" value="2"/>
</dbReference>
<dbReference type="InterPro" id="IPR006073">
    <property type="entry name" value="GTP-bd"/>
</dbReference>
<dbReference type="Gene3D" id="3.40.50.300">
    <property type="entry name" value="P-loop containing nucleotide triphosphate hydrolases"/>
    <property type="match status" value="1"/>
</dbReference>
<gene>
    <name evidence="4" type="ORF">IXC47_13595</name>
</gene>
<accession>A0ABS0EV41</accession>
<dbReference type="PANTHER" id="PTHR43185:SF1">
    <property type="entry name" value="FE(2+) TRANSPORTER FEOB"/>
    <property type="match status" value="1"/>
</dbReference>
<dbReference type="PRINTS" id="PR00326">
    <property type="entry name" value="GTP1OBG"/>
</dbReference>
<name>A0ABS0EV41_9BURK</name>